<protein>
    <submittedName>
        <fullName evidence="9">MMPL family transporter</fullName>
    </submittedName>
</protein>
<evidence type="ECO:0000313" key="10">
    <source>
        <dbReference type="Proteomes" id="UP000642910"/>
    </source>
</evidence>
<evidence type="ECO:0000313" key="9">
    <source>
        <dbReference type="EMBL" id="MBF8377822.1"/>
    </source>
</evidence>
<feature type="transmembrane region" description="Helical" evidence="7">
    <location>
        <begin position="569"/>
        <end position="590"/>
    </location>
</feature>
<dbReference type="EMBL" id="JADPKZ010000039">
    <property type="protein sequence ID" value="MBF8377822.1"/>
    <property type="molecule type" value="Genomic_DNA"/>
</dbReference>
<reference evidence="9 10" key="1">
    <citation type="submission" date="2020-11" db="EMBL/GenBank/DDBJ databases">
        <title>Genomic insight of Alicyclobacillus mali FL 18 reveals a new arsenic-resistant strain, with potential in environmental biotechnology.</title>
        <authorList>
            <person name="Fiorentino G."/>
            <person name="Gallo G."/>
            <person name="Aulitto M."/>
        </authorList>
    </citation>
    <scope>NUCLEOTIDE SEQUENCE [LARGE SCALE GENOMIC DNA]</scope>
    <source>
        <strain evidence="9 10">FL 18</strain>
    </source>
</reference>
<dbReference type="Gene3D" id="1.20.1640.10">
    <property type="entry name" value="Multidrug efflux transporter AcrB transmembrane domain"/>
    <property type="match status" value="2"/>
</dbReference>
<keyword evidence="6 7" id="KW-0472">Membrane</keyword>
<dbReference type="PROSITE" id="PS50156">
    <property type="entry name" value="SSD"/>
    <property type="match status" value="1"/>
</dbReference>
<evidence type="ECO:0000256" key="2">
    <source>
        <dbReference type="ARBA" id="ARBA00010157"/>
    </source>
</evidence>
<dbReference type="InterPro" id="IPR050545">
    <property type="entry name" value="Mycobact_MmpL"/>
</dbReference>
<dbReference type="InterPro" id="IPR000731">
    <property type="entry name" value="SSD"/>
</dbReference>
<dbReference type="Proteomes" id="UP000642910">
    <property type="component" value="Unassembled WGS sequence"/>
</dbReference>
<dbReference type="PANTHER" id="PTHR33406">
    <property type="entry name" value="MEMBRANE PROTEIN MJ1562-RELATED"/>
    <property type="match status" value="1"/>
</dbReference>
<dbReference type="Pfam" id="PF03176">
    <property type="entry name" value="MMPL"/>
    <property type="match status" value="2"/>
</dbReference>
<feature type="transmembrane region" description="Helical" evidence="7">
    <location>
        <begin position="394"/>
        <end position="412"/>
    </location>
</feature>
<dbReference type="PANTHER" id="PTHR33406:SF6">
    <property type="entry name" value="MEMBRANE PROTEIN YDGH-RELATED"/>
    <property type="match status" value="1"/>
</dbReference>
<feature type="transmembrane region" description="Helical" evidence="7">
    <location>
        <begin position="332"/>
        <end position="355"/>
    </location>
</feature>
<feature type="transmembrane region" description="Helical" evidence="7">
    <location>
        <begin position="545"/>
        <end position="562"/>
    </location>
</feature>
<evidence type="ECO:0000259" key="8">
    <source>
        <dbReference type="PROSITE" id="PS50156"/>
    </source>
</evidence>
<comment type="subcellular location">
    <subcellularLocation>
        <location evidence="1">Cell membrane</location>
        <topology evidence="1">Multi-pass membrane protein</topology>
    </subcellularLocation>
</comment>
<evidence type="ECO:0000256" key="1">
    <source>
        <dbReference type="ARBA" id="ARBA00004651"/>
    </source>
</evidence>
<evidence type="ECO:0000256" key="4">
    <source>
        <dbReference type="ARBA" id="ARBA00022692"/>
    </source>
</evidence>
<feature type="transmembrane region" description="Helical" evidence="7">
    <location>
        <begin position="223"/>
        <end position="244"/>
    </location>
</feature>
<dbReference type="SUPFAM" id="SSF82866">
    <property type="entry name" value="Multidrug efflux transporter AcrB transmembrane domain"/>
    <property type="match status" value="2"/>
</dbReference>
<comment type="similarity">
    <text evidence="2">Belongs to the resistance-nodulation-cell division (RND) (TC 2.A.6) family. MmpL subfamily.</text>
</comment>
<evidence type="ECO:0000256" key="7">
    <source>
        <dbReference type="SAM" id="Phobius"/>
    </source>
</evidence>
<feature type="transmembrane region" description="Helical" evidence="7">
    <location>
        <begin position="643"/>
        <end position="665"/>
    </location>
</feature>
<gene>
    <name evidence="9" type="ORF">IW967_08080</name>
</gene>
<accession>A0ABS0F3F3</accession>
<evidence type="ECO:0000256" key="3">
    <source>
        <dbReference type="ARBA" id="ARBA00022475"/>
    </source>
</evidence>
<feature type="transmembrane region" description="Helical" evidence="7">
    <location>
        <begin position="256"/>
        <end position="278"/>
    </location>
</feature>
<keyword evidence="4 7" id="KW-0812">Transmembrane</keyword>
<name>A0ABS0F3F3_9BACL</name>
<keyword evidence="5 7" id="KW-1133">Transmembrane helix</keyword>
<comment type="caution">
    <text evidence="9">The sequence shown here is derived from an EMBL/GenBank/DDBJ whole genome shotgun (WGS) entry which is preliminary data.</text>
</comment>
<keyword evidence="10" id="KW-1185">Reference proteome</keyword>
<feature type="transmembrane region" description="Helical" evidence="7">
    <location>
        <begin position="602"/>
        <end position="622"/>
    </location>
</feature>
<evidence type="ECO:0000256" key="6">
    <source>
        <dbReference type="ARBA" id="ARBA00023136"/>
    </source>
</evidence>
<feature type="transmembrane region" description="Helical" evidence="7">
    <location>
        <begin position="198"/>
        <end position="216"/>
    </location>
</feature>
<feature type="domain" description="SSD" evidence="8">
    <location>
        <begin position="248"/>
        <end position="353"/>
    </location>
</feature>
<organism evidence="9 10">
    <name type="scientific">Alicyclobacillus mali</name>
    <name type="common">ex Roth et al. 2021</name>
    <dbReference type="NCBI Taxonomy" id="1123961"/>
    <lineage>
        <taxon>Bacteria</taxon>
        <taxon>Bacillati</taxon>
        <taxon>Bacillota</taxon>
        <taxon>Bacilli</taxon>
        <taxon>Bacillales</taxon>
        <taxon>Alicyclobacillaceae</taxon>
        <taxon>Alicyclobacillus</taxon>
    </lineage>
</organism>
<feature type="transmembrane region" description="Helical" evidence="7">
    <location>
        <begin position="299"/>
        <end position="320"/>
    </location>
</feature>
<dbReference type="InterPro" id="IPR004869">
    <property type="entry name" value="MMPL_dom"/>
</dbReference>
<evidence type="ECO:0000256" key="5">
    <source>
        <dbReference type="ARBA" id="ARBA00022989"/>
    </source>
</evidence>
<keyword evidence="3" id="KW-1003">Cell membrane</keyword>
<sequence length="712" mass="75593">MHRFSSKVRTWSGTWRAAVILGWLLAATLLAAVFPAASKEEINRSTLLPASAPSQVATARVRDAFPTSSGTPAILVFYDPTGISSADWAAIRRTVRELRTHPVTAQTQVPPLDALPSGPAARFVSSDGKVVSFPVLLRADASQDQLNQAVDEIDQDLRAAVGGDALNRALDRPGLHAYVTGPAGIAVDATHLFQHADLALLIATTLLVLALMIVLYRSPILALVPLVSVGIAYTVVSSLLGAWAHYGGLTFDAQTLSILTVLLFGAGTDYCLFLIARYRQELRRHERPIDALRAGYKGAAVAILMSGLTVSASLLSLLAARSPSFHEFAIPFSVAVFVMALVAITFVPALIGSLGRAAFWPRIPRYEPDSPDAGQPGGVSRWLGRTAVRRRTPVAVLGSLALAACCLALPHVQTSYDLLSSFPADMPSREGYAVLSAHESPGALAPIDVLIEGGSPEGAVRAVQPLPTVDQVNLVAVRDRAQVALMQVELRTNPYSETAMAALPSIERAAATGASAGGQAAHVYLAGETAAQEDTRAITARDTRVVIPIVLVAIGLLLLVYLRSVVAPLYLLATIVLSYGAAMGLGWLVIREVLHQPAMQGAIPLYAFVFLVALGEDYNIFVMSRIWEVWRQGQAHAAVERGVADTASVITSAGLILAGTFAMLASLPIQVLLQFGVVTAIGVLLDTFVVRPWMVPAITAILGDAARWPRRT</sequence>
<proteinExistence type="inferred from homology"/>